<dbReference type="EMBL" id="KV417734">
    <property type="protein sequence ID" value="KZP07997.1"/>
    <property type="molecule type" value="Genomic_DNA"/>
</dbReference>
<proteinExistence type="predicted"/>
<evidence type="ECO:0000313" key="1">
    <source>
        <dbReference type="EMBL" id="KZP07997.1"/>
    </source>
</evidence>
<evidence type="ECO:0000313" key="2">
    <source>
        <dbReference type="Proteomes" id="UP000076532"/>
    </source>
</evidence>
<organism evidence="1 2">
    <name type="scientific">Athelia psychrophila</name>
    <dbReference type="NCBI Taxonomy" id="1759441"/>
    <lineage>
        <taxon>Eukaryota</taxon>
        <taxon>Fungi</taxon>
        <taxon>Dikarya</taxon>
        <taxon>Basidiomycota</taxon>
        <taxon>Agaricomycotina</taxon>
        <taxon>Agaricomycetes</taxon>
        <taxon>Agaricomycetidae</taxon>
        <taxon>Atheliales</taxon>
        <taxon>Atheliaceae</taxon>
        <taxon>Athelia</taxon>
    </lineage>
</organism>
<gene>
    <name evidence="1" type="ORF">FIBSPDRAFT_901631</name>
</gene>
<sequence>MSQKPFGTGAAKKGARYKKTDREFSMKMRTVRVLTLVPLSGSNYMTGETNGGFGALDALKDRYPNTVTYFSGILLALNSGSPGDMKGEALRALGGCFTLSCSAGRRYLVRDPWARPLLISPINHPFCQLVAVAELTRELSSFLGEVALPPKGLNVPRTTGSVYFLFAYYPVLPWGIPCLNYPFLPATSPSFYCSRWSRLLSLYRADSIVPAWLHFLGAVSWEKGPLEDGGVLSVQSGSYRKDGVYSVTVTIRGDSHVVNGVVLLDLAEGNKCDNMVFWPKNILQPRVKPK</sequence>
<protein>
    <submittedName>
        <fullName evidence="1">Uncharacterized protein</fullName>
    </submittedName>
</protein>
<dbReference type="AlphaFoldDB" id="A0A165WX97"/>
<name>A0A165WX97_9AGAM</name>
<reference evidence="1 2" key="1">
    <citation type="journal article" date="2016" name="Mol. Biol. Evol.">
        <title>Comparative Genomics of Early-Diverging Mushroom-Forming Fungi Provides Insights into the Origins of Lignocellulose Decay Capabilities.</title>
        <authorList>
            <person name="Nagy L.G."/>
            <person name="Riley R."/>
            <person name="Tritt A."/>
            <person name="Adam C."/>
            <person name="Daum C."/>
            <person name="Floudas D."/>
            <person name="Sun H."/>
            <person name="Yadav J.S."/>
            <person name="Pangilinan J."/>
            <person name="Larsson K.H."/>
            <person name="Matsuura K."/>
            <person name="Barry K."/>
            <person name="Labutti K."/>
            <person name="Kuo R."/>
            <person name="Ohm R.A."/>
            <person name="Bhattacharya S.S."/>
            <person name="Shirouzu T."/>
            <person name="Yoshinaga Y."/>
            <person name="Martin F.M."/>
            <person name="Grigoriev I.V."/>
            <person name="Hibbett D.S."/>
        </authorList>
    </citation>
    <scope>NUCLEOTIDE SEQUENCE [LARGE SCALE GENOMIC DNA]</scope>
    <source>
        <strain evidence="1 2">CBS 109695</strain>
    </source>
</reference>
<keyword evidence="2" id="KW-1185">Reference proteome</keyword>
<accession>A0A165WX97</accession>
<dbReference type="Proteomes" id="UP000076532">
    <property type="component" value="Unassembled WGS sequence"/>
</dbReference>